<dbReference type="EMBL" id="JASMRN010000003">
    <property type="protein sequence ID" value="MEZ7514427.1"/>
    <property type="molecule type" value="Genomic_DNA"/>
</dbReference>
<feature type="chain" id="PRO_5045375701" evidence="1">
    <location>
        <begin position="22"/>
        <end position="242"/>
    </location>
</feature>
<dbReference type="Proteomes" id="UP001568894">
    <property type="component" value="Unassembled WGS sequence"/>
</dbReference>
<dbReference type="PANTHER" id="PTHR39200:SF1">
    <property type="entry name" value="AUTO-TRANSPORTER ADHESIN HEAD GIN DOMAIN-CONTAINING PROTEIN-RELATED"/>
    <property type="match status" value="1"/>
</dbReference>
<evidence type="ECO:0000259" key="2">
    <source>
        <dbReference type="Pfam" id="PF10988"/>
    </source>
</evidence>
<dbReference type="Gene3D" id="2.160.20.120">
    <property type="match status" value="1"/>
</dbReference>
<dbReference type="PANTHER" id="PTHR39200">
    <property type="entry name" value="HYPOTHETICAL EXPORTED PROTEIN"/>
    <property type="match status" value="1"/>
</dbReference>
<proteinExistence type="predicted"/>
<organism evidence="3 4">
    <name type="scientific">Flavobacterium frigidarium</name>
    <dbReference type="NCBI Taxonomy" id="99286"/>
    <lineage>
        <taxon>Bacteria</taxon>
        <taxon>Pseudomonadati</taxon>
        <taxon>Bacteroidota</taxon>
        <taxon>Flavobacteriia</taxon>
        <taxon>Flavobacteriales</taxon>
        <taxon>Flavobacteriaceae</taxon>
        <taxon>Flavobacterium</taxon>
    </lineage>
</organism>
<dbReference type="InterPro" id="IPR021255">
    <property type="entry name" value="DUF2807"/>
</dbReference>
<keyword evidence="1" id="KW-0732">Signal</keyword>
<comment type="caution">
    <text evidence="3">The sequence shown here is derived from an EMBL/GenBank/DDBJ whole genome shotgun (WGS) entry which is preliminary data.</text>
</comment>
<reference evidence="3 4" key="1">
    <citation type="submission" date="2023-05" db="EMBL/GenBank/DDBJ databases">
        <title>Adaptations of aquatic viruses from atmosphere-close ecosystems of the Central Arctic Ocean.</title>
        <authorList>
            <person name="Rahlff J."/>
            <person name="Holmfeldt K."/>
        </authorList>
    </citation>
    <scope>NUCLEOTIDE SEQUENCE [LARGE SCALE GENOMIC DNA]</scope>
    <source>
        <strain evidence="3 4">Arc14</strain>
    </source>
</reference>
<sequence length="242" mass="25174">MKKTITLTACLSLLFIVAANAQWKSKKTIKGNGNVVTERRTTAPYDEIKVAGFFDVSLVEGKEGNIVIEGEENIIPVVVVEVKNNVLTAYTEKNTNLSIRKRLLITIPVEAVSSISLAGSGSITSQTTIKAEDIAIQLSGSGDINLTLASQNVKASLSGSGDIVLRGTTDNYEISLAGSGDIKSEELVAKNVSAALSGSGDISVNCSNNLQAKVAGSGNISCKGTPVTKDTKVSGSGRISVK</sequence>
<feature type="domain" description="Putative auto-transporter adhesin head GIN" evidence="2">
    <location>
        <begin position="44"/>
        <end position="226"/>
    </location>
</feature>
<name>A0ABV4KBV3_9FLAO</name>
<dbReference type="Pfam" id="PF10988">
    <property type="entry name" value="DUF2807"/>
    <property type="match status" value="1"/>
</dbReference>
<evidence type="ECO:0000313" key="4">
    <source>
        <dbReference type="Proteomes" id="UP001568894"/>
    </source>
</evidence>
<protein>
    <submittedName>
        <fullName evidence="3">Head GIN domain-containing protein</fullName>
    </submittedName>
</protein>
<dbReference type="RefSeq" id="WP_371568207.1">
    <property type="nucleotide sequence ID" value="NZ_JASMRN010000003.1"/>
</dbReference>
<evidence type="ECO:0000256" key="1">
    <source>
        <dbReference type="SAM" id="SignalP"/>
    </source>
</evidence>
<feature type="signal peptide" evidence="1">
    <location>
        <begin position="1"/>
        <end position="21"/>
    </location>
</feature>
<accession>A0ABV4KBV3</accession>
<evidence type="ECO:0000313" key="3">
    <source>
        <dbReference type="EMBL" id="MEZ7514427.1"/>
    </source>
</evidence>
<gene>
    <name evidence="3" type="ORF">QO192_03920</name>
</gene>
<keyword evidence="4" id="KW-1185">Reference proteome</keyword>